<dbReference type="InterPro" id="IPR027640">
    <property type="entry name" value="Kinesin-like_fam"/>
</dbReference>
<proteinExistence type="inferred from homology"/>
<evidence type="ECO:0000259" key="9">
    <source>
        <dbReference type="PROSITE" id="PS50067"/>
    </source>
</evidence>
<dbReference type="AlphaFoldDB" id="A0A7R9A2R5"/>
<dbReference type="EMBL" id="CAJPEV010000533">
    <property type="protein sequence ID" value="CAG0886210.1"/>
    <property type="molecule type" value="Genomic_DNA"/>
</dbReference>
<dbReference type="Proteomes" id="UP000677054">
    <property type="component" value="Unassembled WGS sequence"/>
</dbReference>
<dbReference type="PROSITE" id="PS50067">
    <property type="entry name" value="KINESIN_MOTOR_2"/>
    <property type="match status" value="1"/>
</dbReference>
<sequence>MTSTPVMEERELPAEDNIKVICRFRPLNDTEERIGSKFIVKFSDDNCISIGGKVYVYDKVVKPSATQEQVYNVAARTIVKEAAGFTSPAGIIRSCPRCETGGDDPGYDPAVPREGPRILSLGRGWRGCRAGGMTFSFLGSLESSGSPPMET</sequence>
<evidence type="ECO:0000256" key="8">
    <source>
        <dbReference type="PROSITE-ProRule" id="PRU00283"/>
    </source>
</evidence>
<evidence type="ECO:0000256" key="7">
    <source>
        <dbReference type="ARBA" id="ARBA00023212"/>
    </source>
</evidence>
<keyword evidence="6" id="KW-0505">Motor protein</keyword>
<dbReference type="Gene3D" id="3.40.850.10">
    <property type="entry name" value="Kinesin motor domain"/>
    <property type="match status" value="1"/>
</dbReference>
<evidence type="ECO:0000256" key="6">
    <source>
        <dbReference type="ARBA" id="ARBA00023175"/>
    </source>
</evidence>
<name>A0A7R9A2R5_9CRUS</name>
<organism evidence="10">
    <name type="scientific">Darwinula stevensoni</name>
    <dbReference type="NCBI Taxonomy" id="69355"/>
    <lineage>
        <taxon>Eukaryota</taxon>
        <taxon>Metazoa</taxon>
        <taxon>Ecdysozoa</taxon>
        <taxon>Arthropoda</taxon>
        <taxon>Crustacea</taxon>
        <taxon>Oligostraca</taxon>
        <taxon>Ostracoda</taxon>
        <taxon>Podocopa</taxon>
        <taxon>Podocopida</taxon>
        <taxon>Darwinulocopina</taxon>
        <taxon>Darwinuloidea</taxon>
        <taxon>Darwinulidae</taxon>
        <taxon>Darwinula</taxon>
    </lineage>
</organism>
<dbReference type="GO" id="GO:0005524">
    <property type="term" value="F:ATP binding"/>
    <property type="evidence" value="ECO:0007669"/>
    <property type="project" value="UniProtKB-KW"/>
</dbReference>
<keyword evidence="3" id="KW-0547">Nucleotide-binding</keyword>
<dbReference type="SUPFAM" id="SSF52540">
    <property type="entry name" value="P-loop containing nucleoside triphosphate hydrolases"/>
    <property type="match status" value="1"/>
</dbReference>
<keyword evidence="11" id="KW-1185">Reference proteome</keyword>
<reference evidence="10" key="1">
    <citation type="submission" date="2020-11" db="EMBL/GenBank/DDBJ databases">
        <authorList>
            <person name="Tran Van P."/>
        </authorList>
    </citation>
    <scope>NUCLEOTIDE SEQUENCE</scope>
</reference>
<evidence type="ECO:0000256" key="2">
    <source>
        <dbReference type="ARBA" id="ARBA00022701"/>
    </source>
</evidence>
<gene>
    <name evidence="10" type="ORF">DSTB1V02_LOCUS3865</name>
</gene>
<dbReference type="PANTHER" id="PTHR47968:SF36">
    <property type="entry name" value="KINESIN HEAVY CHAIN ISOFORM X1"/>
    <property type="match status" value="1"/>
</dbReference>
<comment type="caution">
    <text evidence="8">Lacks conserved residue(s) required for the propagation of feature annotation.</text>
</comment>
<keyword evidence="7" id="KW-0963">Cytoplasm</keyword>
<feature type="domain" description="Kinesin motor" evidence="9">
    <location>
        <begin position="17"/>
        <end position="82"/>
    </location>
</feature>
<keyword evidence="5" id="KW-0175">Coiled coil</keyword>
<accession>A0A7R9A2R5</accession>
<evidence type="ECO:0000256" key="1">
    <source>
        <dbReference type="ARBA" id="ARBA00004245"/>
    </source>
</evidence>
<evidence type="ECO:0000313" key="10">
    <source>
        <dbReference type="EMBL" id="CAD7243959.1"/>
    </source>
</evidence>
<comment type="similarity">
    <text evidence="8">Belongs to the TRAFAC class myosin-kinesin ATPase superfamily. Kinesin family.</text>
</comment>
<keyword evidence="2" id="KW-0493">Microtubule</keyword>
<evidence type="ECO:0000256" key="5">
    <source>
        <dbReference type="ARBA" id="ARBA00023054"/>
    </source>
</evidence>
<keyword evidence="4" id="KW-0067">ATP-binding</keyword>
<dbReference type="OrthoDB" id="3176171at2759"/>
<dbReference type="InterPro" id="IPR027417">
    <property type="entry name" value="P-loop_NTPase"/>
</dbReference>
<dbReference type="GO" id="GO:0003777">
    <property type="term" value="F:microtubule motor activity"/>
    <property type="evidence" value="ECO:0007669"/>
    <property type="project" value="InterPro"/>
</dbReference>
<evidence type="ECO:0000313" key="11">
    <source>
        <dbReference type="Proteomes" id="UP000677054"/>
    </source>
</evidence>
<dbReference type="PANTHER" id="PTHR47968">
    <property type="entry name" value="CENTROMERE PROTEIN E"/>
    <property type="match status" value="1"/>
</dbReference>
<evidence type="ECO:0000256" key="4">
    <source>
        <dbReference type="ARBA" id="ARBA00022840"/>
    </source>
</evidence>
<dbReference type="EMBL" id="LR900050">
    <property type="protein sequence ID" value="CAD7243959.1"/>
    <property type="molecule type" value="Genomic_DNA"/>
</dbReference>
<evidence type="ECO:0000256" key="3">
    <source>
        <dbReference type="ARBA" id="ARBA00022741"/>
    </source>
</evidence>
<dbReference type="InterPro" id="IPR036961">
    <property type="entry name" value="Kinesin_motor_dom_sf"/>
</dbReference>
<keyword evidence="7" id="KW-0206">Cytoskeleton</keyword>
<protein>
    <recommendedName>
        <fullName evidence="9">Kinesin motor domain-containing protein</fullName>
    </recommendedName>
</protein>
<dbReference type="GO" id="GO:0007018">
    <property type="term" value="P:microtubule-based movement"/>
    <property type="evidence" value="ECO:0007669"/>
    <property type="project" value="InterPro"/>
</dbReference>
<comment type="subcellular location">
    <subcellularLocation>
        <location evidence="1">Cytoplasm</location>
        <location evidence="1">Cytoskeleton</location>
    </subcellularLocation>
</comment>
<dbReference type="GO" id="GO:0008017">
    <property type="term" value="F:microtubule binding"/>
    <property type="evidence" value="ECO:0007669"/>
    <property type="project" value="InterPro"/>
</dbReference>
<dbReference type="GO" id="GO:0005874">
    <property type="term" value="C:microtubule"/>
    <property type="evidence" value="ECO:0007669"/>
    <property type="project" value="UniProtKB-KW"/>
</dbReference>
<dbReference type="InterPro" id="IPR001752">
    <property type="entry name" value="Kinesin_motor_dom"/>
</dbReference>